<comment type="caution">
    <text evidence="2">The sequence shown here is derived from an EMBL/GenBank/DDBJ whole genome shotgun (WGS) entry which is preliminary data.</text>
</comment>
<reference evidence="2 3" key="1">
    <citation type="submission" date="2022-04" db="EMBL/GenBank/DDBJ databases">
        <title>Spirosoma sp. strain RP8 genome sequencing and assembly.</title>
        <authorList>
            <person name="Jung Y."/>
        </authorList>
    </citation>
    <scope>NUCLEOTIDE SEQUENCE [LARGE SCALE GENOMIC DNA]</scope>
    <source>
        <strain evidence="2 3">RP8</strain>
    </source>
</reference>
<dbReference type="InterPro" id="IPR025196">
    <property type="entry name" value="DUF4126"/>
</dbReference>
<name>A0ABT0HK41_9BACT</name>
<dbReference type="RefSeq" id="WP_248477118.1">
    <property type="nucleotide sequence ID" value="NZ_JALPRF010000002.1"/>
</dbReference>
<evidence type="ECO:0000313" key="3">
    <source>
        <dbReference type="Proteomes" id="UP001202180"/>
    </source>
</evidence>
<organism evidence="2 3">
    <name type="scientific">Spirosoma liriopis</name>
    <dbReference type="NCBI Taxonomy" id="2937440"/>
    <lineage>
        <taxon>Bacteria</taxon>
        <taxon>Pseudomonadati</taxon>
        <taxon>Bacteroidota</taxon>
        <taxon>Cytophagia</taxon>
        <taxon>Cytophagales</taxon>
        <taxon>Cytophagaceae</taxon>
        <taxon>Spirosoma</taxon>
    </lineage>
</organism>
<dbReference type="EMBL" id="JALPRF010000002">
    <property type="protein sequence ID" value="MCK8492523.1"/>
    <property type="molecule type" value="Genomic_DNA"/>
</dbReference>
<keyword evidence="3" id="KW-1185">Reference proteome</keyword>
<sequence length="164" mass="17163">MIRSYLNAFQIGIVAGMRALSAPAMVSHKLAQMQPDPLPDSKLHSLASPKTATVLKVMAVGELIGDKLPNTPNRTEPSSVVGRMASGALSGAALSEVDGKDARYGAVMGAAGALVGTFAFFHLRRWLTHEQGLPDPVVALAEDVIAVGTAWRLIHQSKPADVAA</sequence>
<feature type="domain" description="DUF4126" evidence="1">
    <location>
        <begin position="10"/>
        <end position="154"/>
    </location>
</feature>
<evidence type="ECO:0000313" key="2">
    <source>
        <dbReference type="EMBL" id="MCK8492523.1"/>
    </source>
</evidence>
<evidence type="ECO:0000259" key="1">
    <source>
        <dbReference type="Pfam" id="PF13548"/>
    </source>
</evidence>
<gene>
    <name evidence="2" type="ORF">M0L20_11720</name>
</gene>
<protein>
    <submittedName>
        <fullName evidence="2">DUF4126 family protein</fullName>
    </submittedName>
</protein>
<accession>A0ABT0HK41</accession>
<dbReference type="Proteomes" id="UP001202180">
    <property type="component" value="Unassembled WGS sequence"/>
</dbReference>
<proteinExistence type="predicted"/>
<dbReference type="Pfam" id="PF13548">
    <property type="entry name" value="DUF4126"/>
    <property type="match status" value="1"/>
</dbReference>